<reference evidence="3" key="1">
    <citation type="journal article" date="2019" name="Int. J. Syst. Evol. Microbiol.">
        <title>The Global Catalogue of Microorganisms (GCM) 10K type strain sequencing project: providing services to taxonomists for standard genome sequencing and annotation.</title>
        <authorList>
            <consortium name="The Broad Institute Genomics Platform"/>
            <consortium name="The Broad Institute Genome Sequencing Center for Infectious Disease"/>
            <person name="Wu L."/>
            <person name="Ma J."/>
        </authorList>
    </citation>
    <scope>NUCLEOTIDE SEQUENCE [LARGE SCALE GENOMIC DNA]</scope>
    <source>
        <strain evidence="3">CGMCC 4.7317</strain>
    </source>
</reference>
<dbReference type="Proteomes" id="UP001596138">
    <property type="component" value="Unassembled WGS sequence"/>
</dbReference>
<dbReference type="InterPro" id="IPR004360">
    <property type="entry name" value="Glyas_Fos-R_dOase_dom"/>
</dbReference>
<dbReference type="InterPro" id="IPR029068">
    <property type="entry name" value="Glyas_Bleomycin-R_OHBP_Dase"/>
</dbReference>
<dbReference type="EMBL" id="JBHSTI010000002">
    <property type="protein sequence ID" value="MFC6236343.1"/>
    <property type="molecule type" value="Genomic_DNA"/>
</dbReference>
<feature type="domain" description="VOC" evidence="1">
    <location>
        <begin position="2"/>
        <end position="114"/>
    </location>
</feature>
<gene>
    <name evidence="2" type="ORF">ACFQGU_00515</name>
</gene>
<dbReference type="Pfam" id="PF00903">
    <property type="entry name" value="Glyoxalase"/>
    <property type="match status" value="1"/>
</dbReference>
<dbReference type="InterPro" id="IPR050383">
    <property type="entry name" value="GlyoxalaseI/FosfomycinResist"/>
</dbReference>
<protein>
    <submittedName>
        <fullName evidence="2">VOC family protein</fullName>
    </submittedName>
</protein>
<dbReference type="PANTHER" id="PTHR21366">
    <property type="entry name" value="GLYOXALASE FAMILY PROTEIN"/>
    <property type="match status" value="1"/>
</dbReference>
<dbReference type="Pfam" id="PF22632">
    <property type="entry name" value="BphC_D1"/>
    <property type="match status" value="1"/>
</dbReference>
<dbReference type="PANTHER" id="PTHR21366:SF14">
    <property type="entry name" value="GLYOXALASE DOMAIN-CONTAINING PROTEIN 5"/>
    <property type="match status" value="1"/>
</dbReference>
<dbReference type="InterPro" id="IPR037523">
    <property type="entry name" value="VOC_core"/>
</dbReference>
<name>A0ABW1SVA3_9ACTN</name>
<evidence type="ECO:0000259" key="1">
    <source>
        <dbReference type="PROSITE" id="PS51819"/>
    </source>
</evidence>
<evidence type="ECO:0000313" key="3">
    <source>
        <dbReference type="Proteomes" id="UP001596138"/>
    </source>
</evidence>
<evidence type="ECO:0000313" key="2">
    <source>
        <dbReference type="EMBL" id="MFC6236343.1"/>
    </source>
</evidence>
<accession>A0ABW1SVA3</accession>
<dbReference type="RefSeq" id="WP_386763390.1">
    <property type="nucleotide sequence ID" value="NZ_JBHSTI010000002.1"/>
</dbReference>
<comment type="caution">
    <text evidence="2">The sequence shown here is derived from an EMBL/GenBank/DDBJ whole genome shotgun (WGS) entry which is preliminary data.</text>
</comment>
<proteinExistence type="predicted"/>
<feature type="domain" description="VOC" evidence="1">
    <location>
        <begin position="141"/>
        <end position="257"/>
    </location>
</feature>
<dbReference type="CDD" id="cd07237">
    <property type="entry name" value="BphC1-RGP6_C_like"/>
    <property type="match status" value="1"/>
</dbReference>
<organism evidence="2 3">
    <name type="scientific">Longivirga aurantiaca</name>
    <dbReference type="NCBI Taxonomy" id="1837743"/>
    <lineage>
        <taxon>Bacteria</taxon>
        <taxon>Bacillati</taxon>
        <taxon>Actinomycetota</taxon>
        <taxon>Actinomycetes</taxon>
        <taxon>Sporichthyales</taxon>
        <taxon>Sporichthyaceae</taxon>
        <taxon>Longivirga</taxon>
    </lineage>
</organism>
<dbReference type="CDD" id="cd07252">
    <property type="entry name" value="BphC1-RGP6_N_like"/>
    <property type="match status" value="1"/>
</dbReference>
<keyword evidence="3" id="KW-1185">Reference proteome</keyword>
<dbReference type="PROSITE" id="PS51819">
    <property type="entry name" value="VOC"/>
    <property type="match status" value="2"/>
</dbReference>
<dbReference type="SUPFAM" id="SSF54593">
    <property type="entry name" value="Glyoxalase/Bleomycin resistance protein/Dihydroxybiphenyl dioxygenase"/>
    <property type="match status" value="2"/>
</dbReference>
<sequence length="284" mass="31429">MACGYIGLSCNALQDWRTFAADLGMQVSSDSTETRLLLRVDERAFRVSVEPGEDAVRYVGWEVASEQGLDRLAVRLSAAGIECTESPDLAIERGVDRLIRTADPGGNVLEFFVGARIAREPFVSPTGAVFVTSHRGRGDLGFGHVVVTFDDYEAARHFYIDLLGFDVSDICLLEQPWLFTRVNPRHHSLAFGHVPGQSAYHHFMLEVTDEDTVGRALDRFMDAGAPLTAGLGRHTNDLMLSFYVRSPSGIEVEYGCQGRLIDDNAWSTATYESDRIWGHRRLGG</sequence>
<dbReference type="Gene3D" id="3.10.180.10">
    <property type="entry name" value="2,3-Dihydroxybiphenyl 1,2-Dioxygenase, domain 1"/>
    <property type="match status" value="2"/>
</dbReference>